<dbReference type="InterPro" id="IPR037185">
    <property type="entry name" value="EmrE-like"/>
</dbReference>
<feature type="transmembrane region" description="Helical" evidence="7">
    <location>
        <begin position="56"/>
        <end position="77"/>
    </location>
</feature>
<keyword evidence="10" id="KW-1185">Reference proteome</keyword>
<keyword evidence="4 7" id="KW-0812">Transmembrane</keyword>
<accession>A0A371ITL4</accession>
<evidence type="ECO:0000256" key="1">
    <source>
        <dbReference type="ARBA" id="ARBA00004651"/>
    </source>
</evidence>
<comment type="similarity">
    <text evidence="2">Belongs to the EamA transporter family.</text>
</comment>
<dbReference type="PANTHER" id="PTHR32322:SF18">
    <property type="entry name" value="S-ADENOSYLMETHIONINE_S-ADENOSYLHOMOCYSTEINE TRANSPORTER"/>
    <property type="match status" value="1"/>
</dbReference>
<proteinExistence type="inferred from homology"/>
<protein>
    <submittedName>
        <fullName evidence="9">DMT family transporter</fullName>
    </submittedName>
</protein>
<evidence type="ECO:0000313" key="9">
    <source>
        <dbReference type="EMBL" id="RDY23818.1"/>
    </source>
</evidence>
<evidence type="ECO:0000256" key="7">
    <source>
        <dbReference type="SAM" id="Phobius"/>
    </source>
</evidence>
<evidence type="ECO:0000256" key="6">
    <source>
        <dbReference type="ARBA" id="ARBA00023136"/>
    </source>
</evidence>
<organism evidence="9 10">
    <name type="scientific">Romboutsia maritimum</name>
    <dbReference type="NCBI Taxonomy" id="2020948"/>
    <lineage>
        <taxon>Bacteria</taxon>
        <taxon>Bacillati</taxon>
        <taxon>Bacillota</taxon>
        <taxon>Clostridia</taxon>
        <taxon>Peptostreptococcales</taxon>
        <taxon>Peptostreptococcaceae</taxon>
        <taxon>Romboutsia</taxon>
    </lineage>
</organism>
<feature type="transmembrane region" description="Helical" evidence="7">
    <location>
        <begin position="238"/>
        <end position="257"/>
    </location>
</feature>
<evidence type="ECO:0000313" key="10">
    <source>
        <dbReference type="Proteomes" id="UP000243494"/>
    </source>
</evidence>
<dbReference type="EMBL" id="NOJZ02000008">
    <property type="protein sequence ID" value="RDY23818.1"/>
    <property type="molecule type" value="Genomic_DNA"/>
</dbReference>
<dbReference type="InterPro" id="IPR050638">
    <property type="entry name" value="AA-Vitamin_Transporters"/>
</dbReference>
<evidence type="ECO:0000256" key="2">
    <source>
        <dbReference type="ARBA" id="ARBA00007362"/>
    </source>
</evidence>
<reference evidence="9 10" key="1">
    <citation type="journal article" date="2017" name="Genome Announc.">
        <title>Draft Genome Sequence of Romboutsia maritimum sp. nov. Strain CCRI-22766(T), Isolated from Coastal Estuarine Mud.</title>
        <authorList>
            <person name="Maheux A.F."/>
            <person name="Boudreau D.K."/>
            <person name="Berube E."/>
            <person name="Boissinot M."/>
            <person name="Raymond F."/>
            <person name="Brodeur S."/>
            <person name="Corbeil J."/>
            <person name="Brightwell G."/>
            <person name="Broda D."/>
            <person name="Omar R.F."/>
            <person name="Bergeron M.G."/>
        </authorList>
    </citation>
    <scope>NUCLEOTIDE SEQUENCE [LARGE SCALE GENOMIC DNA]</scope>
    <source>
        <strain evidence="9 10">CCRI-22766</strain>
    </source>
</reference>
<dbReference type="GO" id="GO:0005886">
    <property type="term" value="C:plasma membrane"/>
    <property type="evidence" value="ECO:0007669"/>
    <property type="project" value="UniProtKB-SubCell"/>
</dbReference>
<evidence type="ECO:0000256" key="5">
    <source>
        <dbReference type="ARBA" id="ARBA00022989"/>
    </source>
</evidence>
<dbReference type="Pfam" id="PF00892">
    <property type="entry name" value="EamA"/>
    <property type="match status" value="2"/>
</dbReference>
<dbReference type="OrthoDB" id="9799821at2"/>
<feature type="transmembrane region" description="Helical" evidence="7">
    <location>
        <begin position="263"/>
        <end position="281"/>
    </location>
</feature>
<evidence type="ECO:0000259" key="8">
    <source>
        <dbReference type="Pfam" id="PF00892"/>
    </source>
</evidence>
<dbReference type="Proteomes" id="UP000243494">
    <property type="component" value="Unassembled WGS sequence"/>
</dbReference>
<feature type="transmembrane region" description="Helical" evidence="7">
    <location>
        <begin position="205"/>
        <end position="226"/>
    </location>
</feature>
<feature type="domain" description="EamA" evidence="8">
    <location>
        <begin position="1"/>
        <end position="130"/>
    </location>
</feature>
<feature type="domain" description="EamA" evidence="8">
    <location>
        <begin position="144"/>
        <end position="280"/>
    </location>
</feature>
<feature type="transmembrane region" description="Helical" evidence="7">
    <location>
        <begin position="147"/>
        <end position="163"/>
    </location>
</feature>
<dbReference type="SUPFAM" id="SSF103481">
    <property type="entry name" value="Multidrug resistance efflux transporter EmrE"/>
    <property type="match status" value="2"/>
</dbReference>
<dbReference type="AlphaFoldDB" id="A0A371ITL4"/>
<keyword evidence="5 7" id="KW-1133">Transmembrane helix</keyword>
<sequence length="298" mass="33540">MVIASIFWAGAFIAGKFSIKEFPIISLVFFRFLFATILIFPIMIKREKNWRITKDDFPIFLKLGIIGMIGYHIFFFISLKFTTATNSSLIGATNPIITTILVWLLLKETIEKKHILSILLSFLGVILIVTNGNLTTLNNINVNKGDIIMLVAVLCWALYSIISKKALEKYSPLKVTSYSFLTCVLILFPFIFIENPTEYLGNISVNGWLSVLYMSIFASVCGYLIQQISIKNIGPSKTNMYINLVPVFSMILATIILGESVNFIKILAAICIISAILISNIQIKKKDQVEETEKNILK</sequence>
<dbReference type="InterPro" id="IPR000620">
    <property type="entry name" value="EamA_dom"/>
</dbReference>
<feature type="transmembrane region" description="Helical" evidence="7">
    <location>
        <begin position="175"/>
        <end position="193"/>
    </location>
</feature>
<dbReference type="PANTHER" id="PTHR32322">
    <property type="entry name" value="INNER MEMBRANE TRANSPORTER"/>
    <property type="match status" value="1"/>
</dbReference>
<feature type="transmembrane region" description="Helical" evidence="7">
    <location>
        <begin position="115"/>
        <end position="135"/>
    </location>
</feature>
<feature type="transmembrane region" description="Helical" evidence="7">
    <location>
        <begin position="24"/>
        <end position="44"/>
    </location>
</feature>
<feature type="transmembrane region" description="Helical" evidence="7">
    <location>
        <begin position="89"/>
        <end position="106"/>
    </location>
</feature>
<keyword evidence="6 7" id="KW-0472">Membrane</keyword>
<evidence type="ECO:0000256" key="4">
    <source>
        <dbReference type="ARBA" id="ARBA00022692"/>
    </source>
</evidence>
<gene>
    <name evidence="9" type="ORF">CHF27_006275</name>
</gene>
<keyword evidence="3" id="KW-1003">Cell membrane</keyword>
<comment type="subcellular location">
    <subcellularLocation>
        <location evidence="1">Cell membrane</location>
        <topology evidence="1">Multi-pass membrane protein</topology>
    </subcellularLocation>
</comment>
<evidence type="ECO:0000256" key="3">
    <source>
        <dbReference type="ARBA" id="ARBA00022475"/>
    </source>
</evidence>
<comment type="caution">
    <text evidence="9">The sequence shown here is derived from an EMBL/GenBank/DDBJ whole genome shotgun (WGS) entry which is preliminary data.</text>
</comment>
<name>A0A371ITL4_9FIRM</name>